<dbReference type="PANTHER" id="PTHR31609">
    <property type="entry name" value="YDJC DEACETYLASE FAMILY MEMBER"/>
    <property type="match status" value="1"/>
</dbReference>
<dbReference type="InterPro" id="IPR006879">
    <property type="entry name" value="YdjC-like"/>
</dbReference>
<accession>A0ABT8EGS4</accession>
<evidence type="ECO:0000256" key="2">
    <source>
        <dbReference type="ARBA" id="ARBA00022723"/>
    </source>
</evidence>
<name>A0ABT8EGS4_9BURK</name>
<keyword evidence="2" id="KW-0479">Metal-binding</keyword>
<organism evidence="6 7">
    <name type="scientific">Alcaligenes endophyticus</name>
    <dbReference type="NCBI Taxonomy" id="1929088"/>
    <lineage>
        <taxon>Bacteria</taxon>
        <taxon>Pseudomonadati</taxon>
        <taxon>Pseudomonadota</taxon>
        <taxon>Betaproteobacteria</taxon>
        <taxon>Burkholderiales</taxon>
        <taxon>Alcaligenaceae</taxon>
        <taxon>Alcaligenes</taxon>
    </lineage>
</organism>
<evidence type="ECO:0000256" key="4">
    <source>
        <dbReference type="ARBA" id="ARBA00022842"/>
    </source>
</evidence>
<dbReference type="PANTHER" id="PTHR31609:SF1">
    <property type="entry name" value="CARBOHYDRATE DEACETYLASE"/>
    <property type="match status" value="1"/>
</dbReference>
<dbReference type="SUPFAM" id="SSF88713">
    <property type="entry name" value="Glycoside hydrolase/deacetylase"/>
    <property type="match status" value="1"/>
</dbReference>
<gene>
    <name evidence="6" type="ORF">LMS43_04220</name>
</gene>
<dbReference type="EMBL" id="JAJHNU010000001">
    <property type="protein sequence ID" value="MDN4120492.1"/>
    <property type="molecule type" value="Genomic_DNA"/>
</dbReference>
<keyword evidence="3" id="KW-0378">Hydrolase</keyword>
<reference evidence="6" key="1">
    <citation type="submission" date="2021-11" db="EMBL/GenBank/DDBJ databases">
        <title>Draft genome sequence of Alcaligenes endophyticus type strain CCUG 75668T.</title>
        <authorList>
            <person name="Salva-Serra F."/>
            <person name="Duran R.E."/>
            <person name="Seeger M."/>
            <person name="Moore E.R.B."/>
            <person name="Jaen-Luchoro D."/>
        </authorList>
    </citation>
    <scope>NUCLEOTIDE SEQUENCE</scope>
    <source>
        <strain evidence="6">CCUG 75668</strain>
    </source>
</reference>
<comment type="cofactor">
    <cofactor evidence="1">
        <name>Mg(2+)</name>
        <dbReference type="ChEBI" id="CHEBI:18420"/>
    </cofactor>
</comment>
<dbReference type="Pfam" id="PF04794">
    <property type="entry name" value="YdjC"/>
    <property type="match status" value="1"/>
</dbReference>
<evidence type="ECO:0000256" key="3">
    <source>
        <dbReference type="ARBA" id="ARBA00022801"/>
    </source>
</evidence>
<evidence type="ECO:0000313" key="7">
    <source>
        <dbReference type="Proteomes" id="UP001168613"/>
    </source>
</evidence>
<keyword evidence="4" id="KW-0460">Magnesium</keyword>
<proteinExistence type="predicted"/>
<protein>
    <submittedName>
        <fullName evidence="6">ChbG/HpnK family deacetylase</fullName>
    </submittedName>
</protein>
<sequence>MRKVISICADDFGQDQAIDSSIVELLASKRLSGTSCLVDGRSFQVSVPSLRQAPGQKGLHLNFTERLSDSSQAIWPLKKLIVLAYLRCLPIEKIKASIAHQLDLFERHMQQVPDYIDGHQHVHQLPQIRELLLAQIEQRYAANPPWLRYTGAERINTPEGRSKATVKPRIIAALGATELARLAIAKRVTMNAAFTGVYDFSGGREAYAQWVQYWLSLMQHGDTMMCHPATQSVEGDVLGAQRVAEYEVLKSAQMRQWLAQHELTLA</sequence>
<evidence type="ECO:0000313" key="6">
    <source>
        <dbReference type="EMBL" id="MDN4120492.1"/>
    </source>
</evidence>
<dbReference type="Gene3D" id="3.20.20.370">
    <property type="entry name" value="Glycoside hydrolase/deacetylase"/>
    <property type="match status" value="1"/>
</dbReference>
<dbReference type="RefSeq" id="WP_266122200.1">
    <property type="nucleotide sequence ID" value="NZ_JAJHNU010000001.1"/>
</dbReference>
<dbReference type="InterPro" id="IPR011330">
    <property type="entry name" value="Glyco_hydro/deAcase_b/a-brl"/>
</dbReference>
<dbReference type="Proteomes" id="UP001168613">
    <property type="component" value="Unassembled WGS sequence"/>
</dbReference>
<keyword evidence="5" id="KW-0119">Carbohydrate metabolism</keyword>
<keyword evidence="7" id="KW-1185">Reference proteome</keyword>
<evidence type="ECO:0000256" key="5">
    <source>
        <dbReference type="ARBA" id="ARBA00023277"/>
    </source>
</evidence>
<dbReference type="CDD" id="cd10807">
    <property type="entry name" value="YdjC_like_3"/>
    <property type="match status" value="1"/>
</dbReference>
<evidence type="ECO:0000256" key="1">
    <source>
        <dbReference type="ARBA" id="ARBA00001946"/>
    </source>
</evidence>
<comment type="caution">
    <text evidence="6">The sequence shown here is derived from an EMBL/GenBank/DDBJ whole genome shotgun (WGS) entry which is preliminary data.</text>
</comment>